<dbReference type="AlphaFoldDB" id="A0A7T8HH62"/>
<dbReference type="Proteomes" id="UP000595437">
    <property type="component" value="Chromosome 7"/>
</dbReference>
<protein>
    <submittedName>
        <fullName evidence="1">Uncharacterized protein</fullName>
    </submittedName>
</protein>
<evidence type="ECO:0000313" key="2">
    <source>
        <dbReference type="Proteomes" id="UP000595437"/>
    </source>
</evidence>
<dbReference type="EMBL" id="CP045896">
    <property type="protein sequence ID" value="QQP49926.1"/>
    <property type="molecule type" value="Genomic_DNA"/>
</dbReference>
<organism evidence="1 2">
    <name type="scientific">Caligus rogercresseyi</name>
    <name type="common">Sea louse</name>
    <dbReference type="NCBI Taxonomy" id="217165"/>
    <lineage>
        <taxon>Eukaryota</taxon>
        <taxon>Metazoa</taxon>
        <taxon>Ecdysozoa</taxon>
        <taxon>Arthropoda</taxon>
        <taxon>Crustacea</taxon>
        <taxon>Multicrustacea</taxon>
        <taxon>Hexanauplia</taxon>
        <taxon>Copepoda</taxon>
        <taxon>Siphonostomatoida</taxon>
        <taxon>Caligidae</taxon>
        <taxon>Caligus</taxon>
    </lineage>
</organism>
<reference evidence="2" key="1">
    <citation type="submission" date="2021-01" db="EMBL/GenBank/DDBJ databases">
        <title>Caligus Genome Assembly.</title>
        <authorList>
            <person name="Gallardo-Escarate C."/>
        </authorList>
    </citation>
    <scope>NUCLEOTIDE SEQUENCE [LARGE SCALE GENOMIC DNA]</scope>
</reference>
<keyword evidence="2" id="KW-1185">Reference proteome</keyword>
<gene>
    <name evidence="1" type="ORF">FKW44_010754</name>
</gene>
<evidence type="ECO:0000313" key="1">
    <source>
        <dbReference type="EMBL" id="QQP49926.1"/>
    </source>
</evidence>
<sequence length="73" mass="8126">MGSLGTWIVKGFSNIYLPSIPLFRVSDDYGDSTHEPSSYTSLGLVNLEEEVSQALLFLNKQMKESSSPFESHL</sequence>
<name>A0A7T8HH62_CALRO</name>
<accession>A0A7T8HH62</accession>
<proteinExistence type="predicted"/>